<accession>A0A644Y1U8</accession>
<name>A0A644Y1U8_9ZZZZ</name>
<protein>
    <submittedName>
        <fullName evidence="1">Uncharacterized protein</fullName>
    </submittedName>
</protein>
<reference evidence="1" key="1">
    <citation type="submission" date="2019-08" db="EMBL/GenBank/DDBJ databases">
        <authorList>
            <person name="Kucharzyk K."/>
            <person name="Murdoch R.W."/>
            <person name="Higgins S."/>
            <person name="Loffler F."/>
        </authorList>
    </citation>
    <scope>NUCLEOTIDE SEQUENCE</scope>
</reference>
<dbReference type="AlphaFoldDB" id="A0A644Y1U8"/>
<proteinExistence type="predicted"/>
<evidence type="ECO:0000313" key="1">
    <source>
        <dbReference type="EMBL" id="MPM22502.1"/>
    </source>
</evidence>
<dbReference type="EMBL" id="VSSQ01003823">
    <property type="protein sequence ID" value="MPM22502.1"/>
    <property type="molecule type" value="Genomic_DNA"/>
</dbReference>
<sequence>MVDFRRDDTAWSGKEPRKIEVVVDFVDRVHGTGSPEIRPWRPQLAIPVEFVDVLTGTDGFADVVPGTDSQPRDIGFFPSHASWK</sequence>
<gene>
    <name evidence="1" type="ORF">SDC9_68957</name>
</gene>
<comment type="caution">
    <text evidence="1">The sequence shown here is derived from an EMBL/GenBank/DDBJ whole genome shotgun (WGS) entry which is preliminary data.</text>
</comment>
<organism evidence="1">
    <name type="scientific">bioreactor metagenome</name>
    <dbReference type="NCBI Taxonomy" id="1076179"/>
    <lineage>
        <taxon>unclassified sequences</taxon>
        <taxon>metagenomes</taxon>
        <taxon>ecological metagenomes</taxon>
    </lineage>
</organism>